<dbReference type="Pfam" id="PF00520">
    <property type="entry name" value="Ion_trans"/>
    <property type="match status" value="4"/>
</dbReference>
<keyword evidence="2" id="KW-0813">Transport</keyword>
<feature type="coiled-coil region" evidence="15">
    <location>
        <begin position="1456"/>
        <end position="1483"/>
    </location>
</feature>
<feature type="region of interest" description="Disordered" evidence="16">
    <location>
        <begin position="462"/>
        <end position="486"/>
    </location>
</feature>
<protein>
    <submittedName>
        <fullName evidence="20">Voltage-dependent T-type calcium channel subunit alpha-1H</fullName>
    </submittedName>
</protein>
<feature type="compositionally biased region" description="Basic and acidic residues" evidence="16">
    <location>
        <begin position="638"/>
        <end position="657"/>
    </location>
</feature>
<dbReference type="FunFam" id="1.10.287.70:FF:000054">
    <property type="entry name" value="Voltage-dependent T-type calcium channel subunit alpha"/>
    <property type="match status" value="1"/>
</dbReference>
<evidence type="ECO:0000256" key="7">
    <source>
        <dbReference type="ARBA" id="ARBA00022837"/>
    </source>
</evidence>
<evidence type="ECO:0000256" key="5">
    <source>
        <dbReference type="ARBA" id="ARBA00022692"/>
    </source>
</evidence>
<comment type="subcellular location">
    <subcellularLocation>
        <location evidence="1">Membrane</location>
        <topology evidence="1">Multi-pass membrane protein</topology>
    </subcellularLocation>
</comment>
<dbReference type="FunFam" id="1.20.120.350:FF:000009">
    <property type="entry name" value="Voltage-dependent T-type calcium channel subunit alpha"/>
    <property type="match status" value="1"/>
</dbReference>
<evidence type="ECO:0000256" key="13">
    <source>
        <dbReference type="ARBA" id="ARBA00023303"/>
    </source>
</evidence>
<feature type="transmembrane region" description="Helical" evidence="17">
    <location>
        <begin position="1194"/>
        <end position="1212"/>
    </location>
</feature>
<keyword evidence="3" id="KW-0109">Calcium transport</keyword>
<keyword evidence="19" id="KW-1185">Reference proteome</keyword>
<dbReference type="FunFam" id="1.20.120.350:FF:000008">
    <property type="entry name" value="Voltage-dependent T-type calcium channel subunit alpha"/>
    <property type="match status" value="1"/>
</dbReference>
<keyword evidence="4" id="KW-0107">Calcium channel</keyword>
<evidence type="ECO:0000256" key="2">
    <source>
        <dbReference type="ARBA" id="ARBA00022448"/>
    </source>
</evidence>
<keyword evidence="9 17" id="KW-1133">Transmembrane helix</keyword>
<feature type="transmembrane region" description="Helical" evidence="17">
    <location>
        <begin position="1509"/>
        <end position="1528"/>
    </location>
</feature>
<feature type="transmembrane region" description="Helical" evidence="17">
    <location>
        <begin position="304"/>
        <end position="329"/>
    </location>
</feature>
<accession>A0A6P8GD48</accession>
<evidence type="ECO:0000256" key="12">
    <source>
        <dbReference type="ARBA" id="ARBA00023180"/>
    </source>
</evidence>
<evidence type="ECO:0000256" key="8">
    <source>
        <dbReference type="ARBA" id="ARBA00022882"/>
    </source>
</evidence>
<evidence type="ECO:0000256" key="17">
    <source>
        <dbReference type="SAM" id="Phobius"/>
    </source>
</evidence>
<evidence type="ECO:0000256" key="10">
    <source>
        <dbReference type="ARBA" id="ARBA00023065"/>
    </source>
</evidence>
<feature type="domain" description="Ion transport" evidence="18">
    <location>
        <begin position="1509"/>
        <end position="1759"/>
    </location>
</feature>
<keyword evidence="12" id="KW-0325">Glycoprotein</keyword>
<evidence type="ECO:0000256" key="11">
    <source>
        <dbReference type="ARBA" id="ARBA00023136"/>
    </source>
</evidence>
<dbReference type="InterPro" id="IPR005445">
    <property type="entry name" value="VDCC_T_a1"/>
</dbReference>
<dbReference type="FunFam" id="1.20.120.350:FF:000012">
    <property type="entry name" value="Voltage-dependent T-type calcium channel subunit alpha"/>
    <property type="match status" value="1"/>
</dbReference>
<dbReference type="InterPro" id="IPR050599">
    <property type="entry name" value="VDCC_alpha-1_subunit"/>
</dbReference>
<feature type="transmembrane region" description="Helical" evidence="17">
    <location>
        <begin position="1730"/>
        <end position="1751"/>
    </location>
</feature>
<proteinExistence type="predicted"/>
<feature type="compositionally biased region" description="Basic and acidic residues" evidence="16">
    <location>
        <begin position="1052"/>
        <end position="1062"/>
    </location>
</feature>
<dbReference type="GeneID" id="105899901"/>
<feature type="transmembrane region" description="Helical" evidence="17">
    <location>
        <begin position="693"/>
        <end position="711"/>
    </location>
</feature>
<feature type="compositionally biased region" description="Polar residues" evidence="16">
    <location>
        <begin position="1003"/>
        <end position="1022"/>
    </location>
</feature>
<dbReference type="SUPFAM" id="SSF81324">
    <property type="entry name" value="Voltage-gated potassium channels"/>
    <property type="match status" value="4"/>
</dbReference>
<name>A0A6P8GD48_CLUHA</name>
<keyword evidence="15" id="KW-0175">Coiled coil</keyword>
<evidence type="ECO:0000256" key="1">
    <source>
        <dbReference type="ARBA" id="ARBA00004141"/>
    </source>
</evidence>
<evidence type="ECO:0000256" key="9">
    <source>
        <dbReference type="ARBA" id="ARBA00022989"/>
    </source>
</evidence>
<feature type="region of interest" description="Disordered" evidence="16">
    <location>
        <begin position="1831"/>
        <end position="1942"/>
    </location>
</feature>
<feature type="compositionally biased region" description="Pro residues" evidence="16">
    <location>
        <begin position="1874"/>
        <end position="1889"/>
    </location>
</feature>
<feature type="domain" description="Ion transport" evidence="18">
    <location>
        <begin position="692"/>
        <end position="920"/>
    </location>
</feature>
<dbReference type="PANTHER" id="PTHR45628">
    <property type="entry name" value="VOLTAGE-DEPENDENT CALCIUM CHANNEL TYPE A SUBUNIT ALPHA-1"/>
    <property type="match status" value="1"/>
</dbReference>
<dbReference type="RefSeq" id="XP_031432975.1">
    <property type="nucleotide sequence ID" value="XM_031577115.2"/>
</dbReference>
<dbReference type="Proteomes" id="UP000515152">
    <property type="component" value="Chromosome 1"/>
</dbReference>
<dbReference type="Gene3D" id="1.10.287.70">
    <property type="match status" value="4"/>
</dbReference>
<dbReference type="GO" id="GO:0098703">
    <property type="term" value="P:calcium ion import across plasma membrane"/>
    <property type="evidence" value="ECO:0007669"/>
    <property type="project" value="TreeGrafter"/>
</dbReference>
<evidence type="ECO:0000313" key="20">
    <source>
        <dbReference type="RefSeq" id="XP_031432975.1"/>
    </source>
</evidence>
<feature type="transmembrane region" description="Helical" evidence="17">
    <location>
        <begin position="139"/>
        <end position="162"/>
    </location>
</feature>
<feature type="transmembrane region" description="Helical" evidence="17">
    <location>
        <begin position="277"/>
        <end position="298"/>
    </location>
</feature>
<feature type="compositionally biased region" description="Polar residues" evidence="16">
    <location>
        <begin position="462"/>
        <end position="481"/>
    </location>
</feature>
<keyword evidence="11 17" id="KW-0472">Membrane</keyword>
<feature type="transmembrane region" description="Helical" evidence="17">
    <location>
        <begin position="1644"/>
        <end position="1664"/>
    </location>
</feature>
<comment type="catalytic activity">
    <reaction evidence="14">
        <text>Ca(2+)(in) = Ca(2+)(out)</text>
        <dbReference type="Rhea" id="RHEA:29671"/>
        <dbReference type="ChEBI" id="CHEBI:29108"/>
    </reaction>
</comment>
<dbReference type="GO" id="GO:0005891">
    <property type="term" value="C:voltage-gated calcium channel complex"/>
    <property type="evidence" value="ECO:0007669"/>
    <property type="project" value="InterPro"/>
</dbReference>
<evidence type="ECO:0000256" key="16">
    <source>
        <dbReference type="SAM" id="MobiDB-lite"/>
    </source>
</evidence>
<keyword evidence="7" id="KW-0106">Calcium</keyword>
<feature type="transmembrane region" description="Helical" evidence="17">
    <location>
        <begin position="12"/>
        <end position="31"/>
    </location>
</feature>
<feature type="transmembrane region" description="Helical" evidence="17">
    <location>
        <begin position="1429"/>
        <end position="1453"/>
    </location>
</feature>
<evidence type="ECO:0000256" key="4">
    <source>
        <dbReference type="ARBA" id="ARBA00022673"/>
    </source>
</evidence>
<feature type="region of interest" description="Disordered" evidence="16">
    <location>
        <begin position="925"/>
        <end position="945"/>
    </location>
</feature>
<dbReference type="FunFam" id="1.20.120.350:FF:000007">
    <property type="entry name" value="Voltage-dependent T-type calcium channel subunit alpha"/>
    <property type="match status" value="1"/>
</dbReference>
<dbReference type="OrthoDB" id="416585at2759"/>
<organism evidence="19 20">
    <name type="scientific">Clupea harengus</name>
    <name type="common">Atlantic herring</name>
    <dbReference type="NCBI Taxonomy" id="7950"/>
    <lineage>
        <taxon>Eukaryota</taxon>
        <taxon>Metazoa</taxon>
        <taxon>Chordata</taxon>
        <taxon>Craniata</taxon>
        <taxon>Vertebrata</taxon>
        <taxon>Euteleostomi</taxon>
        <taxon>Actinopterygii</taxon>
        <taxon>Neopterygii</taxon>
        <taxon>Teleostei</taxon>
        <taxon>Clupei</taxon>
        <taxon>Clupeiformes</taxon>
        <taxon>Clupeoidei</taxon>
        <taxon>Clupeidae</taxon>
        <taxon>Clupea</taxon>
    </lineage>
</organism>
<feature type="transmembrane region" description="Helical" evidence="17">
    <location>
        <begin position="1232"/>
        <end position="1252"/>
    </location>
</feature>
<dbReference type="InterPro" id="IPR005821">
    <property type="entry name" value="Ion_trans_dom"/>
</dbReference>
<feature type="region of interest" description="Disordered" evidence="16">
    <location>
        <begin position="978"/>
        <end position="1106"/>
    </location>
</feature>
<keyword evidence="5 17" id="KW-0812">Transmembrane</keyword>
<feature type="domain" description="Ion transport" evidence="18">
    <location>
        <begin position="10"/>
        <end position="340"/>
    </location>
</feature>
<gene>
    <name evidence="20" type="primary">cacna1ha</name>
</gene>
<dbReference type="CTD" id="560875"/>
<dbReference type="PRINTS" id="PR01629">
    <property type="entry name" value="TVDCCALPHA1"/>
</dbReference>
<feature type="region of interest" description="Disordered" evidence="16">
    <location>
        <begin position="638"/>
        <end position="662"/>
    </location>
</feature>
<feature type="transmembrane region" description="Helical" evidence="17">
    <location>
        <begin position="814"/>
        <end position="836"/>
    </location>
</feature>
<dbReference type="KEGG" id="char:105899901"/>
<feature type="compositionally biased region" description="Polar residues" evidence="16">
    <location>
        <begin position="1852"/>
        <end position="1861"/>
    </location>
</feature>
<keyword evidence="8" id="KW-0851">Voltage-gated channel</keyword>
<dbReference type="FunFam" id="1.10.287.70:FF:000136">
    <property type="entry name" value="Voltage-dependent T-type calcium channel subunit alpha"/>
    <property type="match status" value="1"/>
</dbReference>
<keyword evidence="6" id="KW-0677">Repeat</keyword>
<feature type="compositionally biased region" description="Low complexity" evidence="16">
    <location>
        <begin position="1029"/>
        <end position="1047"/>
    </location>
</feature>
<evidence type="ECO:0000256" key="3">
    <source>
        <dbReference type="ARBA" id="ARBA00022568"/>
    </source>
</evidence>
<evidence type="ECO:0000256" key="6">
    <source>
        <dbReference type="ARBA" id="ARBA00022737"/>
    </source>
</evidence>
<feature type="transmembrane region" description="Helical" evidence="17">
    <location>
        <begin position="891"/>
        <end position="914"/>
    </location>
</feature>
<feature type="transmembrane region" description="Helical" evidence="17">
    <location>
        <begin position="52"/>
        <end position="71"/>
    </location>
</feature>
<feature type="transmembrane region" description="Helical" evidence="17">
    <location>
        <begin position="1328"/>
        <end position="1350"/>
    </location>
</feature>
<dbReference type="GO" id="GO:0008331">
    <property type="term" value="F:high voltage-gated calcium channel activity"/>
    <property type="evidence" value="ECO:0007669"/>
    <property type="project" value="TreeGrafter"/>
</dbReference>
<dbReference type="InterPro" id="IPR027359">
    <property type="entry name" value="Volt_channel_dom_sf"/>
</dbReference>
<evidence type="ECO:0000256" key="14">
    <source>
        <dbReference type="ARBA" id="ARBA00036634"/>
    </source>
</evidence>
<sequence>MFSLTPCVSTWFEHISMLVILLNCVTLGMYQPCEDMKCESKWCITLQVLDDCIFAFFAIEMFIKMVALGIWGSKCYLGDTWNRLDFFIVMAGMMEYSLDGHNASLSAIRTVRVLRPLRAINRVPSMRILVTLLLDTLPMLGNVLLLCFFVFFIFGIVGVQLWNGLLRNRCFMEEDTIKAMSNLSFTSSFYMDKEDEDGPFICSSPKENGRRHCNEVPPSKEGNVTCMLEAPLYGYAHHVVSAGSRNVCINWNQYYNVCHTGDFNPHNGAVNFDNIGYAWIAIFQVITLEGWVDIMYYVMDAHSFYNFIYFILLIIVGSFFMINLCLVVIATQFSETKQRENEAMLLQRARYLSNDSTLASYTEPGSCYEELLRYISHLYRKVKRRSLRIYNNWQSKRRKKVNPNSGCGAAGGLGGGSGGGGSGGGLGGGGGLNGHGRPRECGYWLKAVRNLIQHHQHHHCNLSNGSPYGQQRQQQGMSDTSGPGEAVEMNTLHVTPRPPGGHTQTVHSVYQGDFQEGTRIPSPTPGATANAPQLGRLNGGMNYPTILPSFASNHRGNAPLSNVPMGNSRGEINADSVDLADPMERLQQLTGEPSHEGQHRLLLQMVGVVPSPLLFQLVSCLYCSRVMEGMEQEFAESESAKTEADTVHEFSHGADGRRGRRHRRPKTIVGRNCLVQAWEDLGNRLNCIVDSKYFNRGIMIAILINTLSMGIEYHEQPDALTDILEISNIVFTSMFVLEMLFKLLAFGFFGYIKNPYNIFDGIIVVISVWEIIGQADGGLSVLRTFRLLRVLKLVRFLPALRRQLVVLMKTMDNVATFCMLLMLFIFTFSILGMHLFGCKFSQVTENGDTIPDRKNFDSLLWAIVTVFQILTQEDWNVVLYNGMASTTPWAALYFVALMTFGNYVLFNLLVAILVEGFQAEGDACEKSEADDEKGSSNFEEEERVGELRDRELRMLMMSANGHVDPRGSLAPPIIMRTAATPMPTPKGSLGPESMLGFGDSRRGSNVSIDPNAYDQRSLSSPRRSPCHPRGPGSNWGSRRSSWNSLSRAPSLKRKDTSGERESLLAGVGRGSFEDDESEGEGAGRAGSVAGGPVQSPGSLDFPDIQLGSGQYQSGEYHDCNGRVMHIPPSAGSDLTREDSNTDEDLEEGYCYRIKKALESYKPQWCVDHEDWALYIFSPENKLRKACQRVIQHRLFDHVVLVFIFLNCITIALEHPNLDAQSTERWFLSISNYVFTVIFIAEMAVKVVALGFYSGKDTYLQSTWNVLDGILVFVSLVDIVVSLSSGGNRILGILRVLRLLRTLRPLRLISRAPGLKLVVETLFSSLRPIGNIVLICCAFFIVFGILGVQLFKGKFFHCDGPDIKNITTRLECENNKYRWTRKKYNFDNLGQALMSLFVLSCKDGWVDIMYDGLDAVGVNQQPVRNHNPWMLLYFISFLLIVSFFVLNMFVGVVVENFHKCRQDQEEAENALREEKRQRVMEKKRRKAQQKPYYDDYSPLRLSIHTLCNNNYLDLFITCIIGINVITMSMEHYRQPKYLDKGLAYCNYVFTVFFVIEALLKLVAFGLRRFFKDRWNQLDLAIVLLSIVGIILEELKMNSVLPINPTIIRIMRVLRIARVLKLLKMATGMRALLDTVMQALPQVGNLGLLFMLLFFIYAALGVELFGKLECTDDNPCEGLNRYATFSNFGMAFLTLFRVSTGDNWNGIMKDTLRECKAEKNDCLSYLPLVSPIYFVTFVLMAQFVLVNVVVAVLMKHLEESNLEAKMEAKMDEQIEQEMEMQRRQSHVSASWPTPDSPGQDEVLQSAEENPQSPRKLSVARMHSLTNDSYMFRPVRPASAPYPSQDDGPRHGYVQSGSVTSVHSQPCEGHSQLQVPGVPPLTLPRIPPPKPSPFKSLRRQEAVKNDSMTCRAARPKAAWTDRAPPGLTTSRCPTSPTPAAPRPRHCCHRATARGCTGSPATHGSKRLAWPAAAATATAAPAAQCLTRPTPRTRRCVTSTAPLNCGRGGRQ</sequence>
<keyword evidence="13" id="KW-0407">Ion channel</keyword>
<feature type="transmembrane region" description="Helical" evidence="17">
    <location>
        <begin position="1540"/>
        <end position="1561"/>
    </location>
</feature>
<dbReference type="Gene3D" id="1.20.120.350">
    <property type="entry name" value="Voltage-gated potassium channels. Chain C"/>
    <property type="match status" value="4"/>
</dbReference>
<feature type="transmembrane region" description="Helical" evidence="17">
    <location>
        <begin position="1676"/>
        <end position="1696"/>
    </location>
</feature>
<reference evidence="20" key="1">
    <citation type="submission" date="2025-08" db="UniProtKB">
        <authorList>
            <consortium name="RefSeq"/>
        </authorList>
    </citation>
    <scope>IDENTIFICATION</scope>
</reference>
<feature type="domain" description="Ion transport" evidence="18">
    <location>
        <begin position="1192"/>
        <end position="1463"/>
    </location>
</feature>
<evidence type="ECO:0000313" key="19">
    <source>
        <dbReference type="Proteomes" id="UP000515152"/>
    </source>
</evidence>
<feature type="transmembrane region" description="Helical" evidence="17">
    <location>
        <begin position="731"/>
        <end position="751"/>
    </location>
</feature>
<dbReference type="FunFam" id="1.10.287.70:FF:000018">
    <property type="entry name" value="Voltage-dependent T-type calcium channel subunit alpha"/>
    <property type="match status" value="1"/>
</dbReference>
<keyword evidence="10" id="KW-0406">Ion transport</keyword>
<feature type="region of interest" description="Disordered" evidence="16">
    <location>
        <begin position="1774"/>
        <end position="1814"/>
    </location>
</feature>
<dbReference type="PANTHER" id="PTHR45628:SF37">
    <property type="entry name" value="VOLTAGE-DEPENDENT T-TYPE CALCIUM CHANNEL SUBUNIT ALPHA-1H"/>
    <property type="match status" value="1"/>
</dbReference>
<evidence type="ECO:0000259" key="18">
    <source>
        <dbReference type="Pfam" id="PF00520"/>
    </source>
</evidence>
<evidence type="ECO:0000256" key="15">
    <source>
        <dbReference type="SAM" id="Coils"/>
    </source>
</evidence>